<name>A0A8S3RKI5_MYTED</name>
<dbReference type="Gene3D" id="3.30.710.10">
    <property type="entry name" value="Potassium Channel Kv1.1, Chain A"/>
    <property type="match status" value="1"/>
</dbReference>
<dbReference type="OrthoDB" id="10417082at2759"/>
<evidence type="ECO:0000313" key="3">
    <source>
        <dbReference type="Proteomes" id="UP000683360"/>
    </source>
</evidence>
<dbReference type="AlphaFoldDB" id="A0A8S3RKI5"/>
<gene>
    <name evidence="2" type="ORF">MEDL_22791</name>
</gene>
<dbReference type="InterPro" id="IPR000210">
    <property type="entry name" value="BTB/POZ_dom"/>
</dbReference>
<dbReference type="PANTHER" id="PTHR22744:SF14">
    <property type="entry name" value="BTB DOMAIN-CONTAINING PROTEIN-RELATED"/>
    <property type="match status" value="1"/>
</dbReference>
<accession>A0A8S3RKI5</accession>
<evidence type="ECO:0000259" key="1">
    <source>
        <dbReference type="PROSITE" id="PS50097"/>
    </source>
</evidence>
<proteinExistence type="predicted"/>
<evidence type="ECO:0000313" key="2">
    <source>
        <dbReference type="EMBL" id="CAG2208622.1"/>
    </source>
</evidence>
<dbReference type="InterPro" id="IPR011333">
    <property type="entry name" value="SKP1/BTB/POZ_sf"/>
</dbReference>
<reference evidence="2" key="1">
    <citation type="submission" date="2021-03" db="EMBL/GenBank/DDBJ databases">
        <authorList>
            <person name="Bekaert M."/>
        </authorList>
    </citation>
    <scope>NUCLEOTIDE SEQUENCE</scope>
</reference>
<protein>
    <recommendedName>
        <fullName evidence="1">BTB domain-containing protein</fullName>
    </recommendedName>
</protein>
<comment type="caution">
    <text evidence="2">The sequence shown here is derived from an EMBL/GenBank/DDBJ whole genome shotgun (WGS) entry which is preliminary data.</text>
</comment>
<dbReference type="SUPFAM" id="SSF54695">
    <property type="entry name" value="POZ domain"/>
    <property type="match status" value="1"/>
</dbReference>
<keyword evidence="3" id="KW-1185">Reference proteome</keyword>
<organism evidence="2 3">
    <name type="scientific">Mytilus edulis</name>
    <name type="common">Blue mussel</name>
    <dbReference type="NCBI Taxonomy" id="6550"/>
    <lineage>
        <taxon>Eukaryota</taxon>
        <taxon>Metazoa</taxon>
        <taxon>Spiralia</taxon>
        <taxon>Lophotrochozoa</taxon>
        <taxon>Mollusca</taxon>
        <taxon>Bivalvia</taxon>
        <taxon>Autobranchia</taxon>
        <taxon>Pteriomorphia</taxon>
        <taxon>Mytilida</taxon>
        <taxon>Mytiloidea</taxon>
        <taxon>Mytilidae</taxon>
        <taxon>Mytilinae</taxon>
        <taxon>Mytilus</taxon>
    </lineage>
</organism>
<dbReference type="Proteomes" id="UP000683360">
    <property type="component" value="Unassembled WGS sequence"/>
</dbReference>
<dbReference type="Pfam" id="PF00651">
    <property type="entry name" value="BTB"/>
    <property type="match status" value="1"/>
</dbReference>
<dbReference type="PROSITE" id="PS50097">
    <property type="entry name" value="BTB"/>
    <property type="match status" value="1"/>
</dbReference>
<dbReference type="PANTHER" id="PTHR22744">
    <property type="entry name" value="HELIX LOOP HELIX PROTEIN 21-RELATED"/>
    <property type="match status" value="1"/>
</dbReference>
<feature type="domain" description="BTB" evidence="1">
    <location>
        <begin position="85"/>
        <end position="138"/>
    </location>
</feature>
<sequence length="583" mass="66010">MKVRSPEQLQRLQVLLRSLFISLFNGIKTTAVIMDFDEIQEPVVCMPAPYRDSPEHSDTELNGLDTDECIEKDKNQKRVSAFAEHDLVIKIANTKLHVNKDQLITESPVFEKMLKSELKQKDVELEGKDIKTFVDFLRCTLPGFDEEVTDKTVHLVVPLADEYQTAKTLQKADKFLAEKSRLMGDAISSTQIITNILQAELYHLTLYLEESIGIASRKWFKKLVTNPKFNEISSDSRMKIAYKRWSEVDQGSECLCITDQRFSEEITNSYTTVNIDACNIICIGNHGDICGGDSSTYGKVLYSVYKIINRTKSDGMQFGSTCSAIQFDESMKKSQSKYTKCSSTLNYICEGYNKTNGIYPKECNTDRVSWYTAQQNCKEKGMQLTSYLPDTKCLRKRDLFWVGNHADENIQWGENRHLPDDALCLKIVIKGSEIRLETEKCRSRLGSLCSTFNISSGDKGSTNPYSSTISAVENSSTETASFLLSEPIKNTIQEDSRKLVNVTEEGIYNHLGDSEKMIEMKPQDSSIYDVTGDDEYHVFTGSGKQTIKHDDDMYDHGAASEVYNTLNDTVTTNRPESDTYNVK</sequence>
<dbReference type="EMBL" id="CAJPWZ010001114">
    <property type="protein sequence ID" value="CAG2208622.1"/>
    <property type="molecule type" value="Genomic_DNA"/>
</dbReference>